<protein>
    <submittedName>
        <fullName evidence="6">Tyrosine-type recombinase/integrase</fullName>
    </submittedName>
</protein>
<dbReference type="AlphaFoldDB" id="A0A6I4IJM5"/>
<dbReference type="GO" id="GO:0006310">
    <property type="term" value="P:DNA recombination"/>
    <property type="evidence" value="ECO:0007669"/>
    <property type="project" value="UniProtKB-KW"/>
</dbReference>
<dbReference type="Gene3D" id="1.10.443.10">
    <property type="entry name" value="Intergrase catalytic core"/>
    <property type="match status" value="1"/>
</dbReference>
<evidence type="ECO:0000256" key="1">
    <source>
        <dbReference type="ARBA" id="ARBA00008857"/>
    </source>
</evidence>
<evidence type="ECO:0000259" key="4">
    <source>
        <dbReference type="Pfam" id="PF00589"/>
    </source>
</evidence>
<evidence type="ECO:0000313" key="6">
    <source>
        <dbReference type="EMBL" id="MVO09784.1"/>
    </source>
</evidence>
<feature type="domain" description="Tyr recombinase" evidence="4">
    <location>
        <begin position="212"/>
        <end position="384"/>
    </location>
</feature>
<dbReference type="InterPro" id="IPR050090">
    <property type="entry name" value="Tyrosine_recombinase_XerCD"/>
</dbReference>
<dbReference type="InterPro" id="IPR025269">
    <property type="entry name" value="SAM-like_dom"/>
</dbReference>
<sequence>MATIKFLIQTKNNPANIYVRLIDGRKVDVKTKTNFIINPSEWSAAKQRPKNLKNAEFKNLDFELQELKTKLLNYYNNNLDQEINLQWLKNFFNPQEESIVPTSLIDYFNFYLEERKNDISHRQVLKINVVKNKLIKIEKEYKKKYLVKDINIKFKNEFENYNLTNGYSKNTIANNLKVIKSICKHAKKRGLTISNELEEIRTTERKAISVYLTFEELEKIENLKIGIQEQEEARDWLLISCYTGQRISDFMRFKKEMVITHSGKQLIEFSQQKTGKKMVLPLHPKVTAILKKRNGNFPKKTTDPKYNVLIKIVCKKAGITDLVFGGKNDPDTNRKVFKEYEKHELVTSHIGRRSFATNFYGTIPTSLLISATGHSTEKMFLTYIGKSSSDQALELANYF</sequence>
<dbReference type="GO" id="GO:0015074">
    <property type="term" value="P:DNA integration"/>
    <property type="evidence" value="ECO:0007669"/>
    <property type="project" value="InterPro"/>
</dbReference>
<dbReference type="PANTHER" id="PTHR30349">
    <property type="entry name" value="PHAGE INTEGRASE-RELATED"/>
    <property type="match status" value="1"/>
</dbReference>
<name>A0A6I4IJM5_9FLAO</name>
<dbReference type="Proteomes" id="UP000431264">
    <property type="component" value="Unassembled WGS sequence"/>
</dbReference>
<dbReference type="GO" id="GO:0003677">
    <property type="term" value="F:DNA binding"/>
    <property type="evidence" value="ECO:0007669"/>
    <property type="project" value="UniProtKB-KW"/>
</dbReference>
<evidence type="ECO:0000256" key="3">
    <source>
        <dbReference type="ARBA" id="ARBA00023172"/>
    </source>
</evidence>
<dbReference type="RefSeq" id="WP_140998162.1">
    <property type="nucleotide sequence ID" value="NZ_VDCZ01000008.1"/>
</dbReference>
<accession>A0A6I4IJM5</accession>
<dbReference type="Gene3D" id="1.10.150.130">
    <property type="match status" value="1"/>
</dbReference>
<keyword evidence="3" id="KW-0233">DNA recombination</keyword>
<evidence type="ECO:0000313" key="7">
    <source>
        <dbReference type="Proteomes" id="UP000431264"/>
    </source>
</evidence>
<dbReference type="EMBL" id="WQLW01000008">
    <property type="protein sequence ID" value="MVO09784.1"/>
    <property type="molecule type" value="Genomic_DNA"/>
</dbReference>
<dbReference type="SUPFAM" id="SSF56349">
    <property type="entry name" value="DNA breaking-rejoining enzymes"/>
    <property type="match status" value="1"/>
</dbReference>
<gene>
    <name evidence="6" type="ORF">GOQ30_11500</name>
</gene>
<feature type="domain" description="Phage integrase SAM-like" evidence="5">
    <location>
        <begin position="103"/>
        <end position="196"/>
    </location>
</feature>
<dbReference type="Pfam" id="PF00589">
    <property type="entry name" value="Phage_integrase"/>
    <property type="match status" value="1"/>
</dbReference>
<reference evidence="7" key="1">
    <citation type="submission" date="2019-05" db="EMBL/GenBank/DDBJ databases">
        <title>Flavobacterium profundi sp. nov., isolated from a deep-sea seamount.</title>
        <authorList>
            <person name="Zhang D.-C."/>
        </authorList>
    </citation>
    <scope>NUCLEOTIDE SEQUENCE [LARGE SCALE GENOMIC DNA]</scope>
    <source>
        <strain evidence="7">TP390</strain>
    </source>
</reference>
<keyword evidence="7" id="KW-1185">Reference proteome</keyword>
<comment type="caution">
    <text evidence="6">The sequence shown here is derived from an EMBL/GenBank/DDBJ whole genome shotgun (WGS) entry which is preliminary data.</text>
</comment>
<dbReference type="InterPro" id="IPR002104">
    <property type="entry name" value="Integrase_catalytic"/>
</dbReference>
<dbReference type="PANTHER" id="PTHR30349:SF64">
    <property type="entry name" value="PROPHAGE INTEGRASE INTD-RELATED"/>
    <property type="match status" value="1"/>
</dbReference>
<dbReference type="InterPro" id="IPR010998">
    <property type="entry name" value="Integrase_recombinase_N"/>
</dbReference>
<dbReference type="CDD" id="cd01185">
    <property type="entry name" value="INTN1_C_like"/>
    <property type="match status" value="1"/>
</dbReference>
<dbReference type="Pfam" id="PF13102">
    <property type="entry name" value="Phage_int_SAM_5"/>
    <property type="match status" value="1"/>
</dbReference>
<evidence type="ECO:0000259" key="5">
    <source>
        <dbReference type="Pfam" id="PF13102"/>
    </source>
</evidence>
<dbReference type="InterPro" id="IPR011010">
    <property type="entry name" value="DNA_brk_join_enz"/>
</dbReference>
<comment type="similarity">
    <text evidence="1">Belongs to the 'phage' integrase family.</text>
</comment>
<evidence type="ECO:0000256" key="2">
    <source>
        <dbReference type="ARBA" id="ARBA00023125"/>
    </source>
</evidence>
<proteinExistence type="inferred from homology"/>
<dbReference type="InterPro" id="IPR013762">
    <property type="entry name" value="Integrase-like_cat_sf"/>
</dbReference>
<dbReference type="OrthoDB" id="892893at2"/>
<organism evidence="6 7">
    <name type="scientific">Flavobacterium profundi</name>
    <dbReference type="NCBI Taxonomy" id="1774945"/>
    <lineage>
        <taxon>Bacteria</taxon>
        <taxon>Pseudomonadati</taxon>
        <taxon>Bacteroidota</taxon>
        <taxon>Flavobacteriia</taxon>
        <taxon>Flavobacteriales</taxon>
        <taxon>Flavobacteriaceae</taxon>
        <taxon>Flavobacterium</taxon>
    </lineage>
</organism>
<keyword evidence="2" id="KW-0238">DNA-binding</keyword>